<dbReference type="HOGENOM" id="CLU_040011_0_0_11"/>
<evidence type="ECO:0000256" key="2">
    <source>
        <dbReference type="ARBA" id="ARBA00022692"/>
    </source>
</evidence>
<dbReference type="Pfam" id="PF07690">
    <property type="entry name" value="MFS_1"/>
    <property type="match status" value="1"/>
</dbReference>
<feature type="transmembrane region" description="Helical" evidence="5">
    <location>
        <begin position="130"/>
        <end position="152"/>
    </location>
</feature>
<dbReference type="STRING" id="419015.HMPREF3214_00773"/>
<sequence length="428" mass="46277">METLIKGDNMSENTVAMPQEKLSSVDRWRYYITFFAFALLWMGGLALVASVLLPQHLKDVAGDEKTATAIFTVLNSVTAFASLISNLLFGNLSDRTRSRFGRRTPWILGGGIVGGLSLFLTGMFDNPWIIGFWYCVCMFGLNAMIAPIIAALSDRVPEDMRATMSAFMSLGTTVGTSMGTIIAAFFINMTVPGFLVAGILMGISGLAAVLIWPTEPSAANLPPVESGLGDLLKSFIPPTKGARDFWYAFLGRTFIIFGYYMILNYQLYILQDHIGMSKEASAKTIAIMSTVIMVFGLIGSLGSGYISDKIGKRKLPVAMASICMGLGYLLPWVFRTEWSMFGFAALAGFGYAVYGAVDQALNIDVLPNPEEAGKDLGILNIATTLGQMVGPILTGVIVISVGYNLVFPVAIAFSVLAVVFIYMIRSTK</sequence>
<dbReference type="GO" id="GO:0022857">
    <property type="term" value="F:transmembrane transporter activity"/>
    <property type="evidence" value="ECO:0007669"/>
    <property type="project" value="InterPro"/>
</dbReference>
<feature type="transmembrane region" description="Helical" evidence="5">
    <location>
        <begin position="285"/>
        <end position="306"/>
    </location>
</feature>
<keyword evidence="2 5" id="KW-0812">Transmembrane</keyword>
<dbReference type="PATRIC" id="fig|1321816.3.peg.296"/>
<keyword evidence="3 5" id="KW-1133">Transmembrane helix</keyword>
<dbReference type="PROSITE" id="PS50850">
    <property type="entry name" value="MFS"/>
    <property type="match status" value="1"/>
</dbReference>
<evidence type="ECO:0000256" key="3">
    <source>
        <dbReference type="ARBA" id="ARBA00022989"/>
    </source>
</evidence>
<dbReference type="InterPro" id="IPR036259">
    <property type="entry name" value="MFS_trans_sf"/>
</dbReference>
<dbReference type="Gene3D" id="1.20.1250.20">
    <property type="entry name" value="MFS general substrate transporter like domains"/>
    <property type="match status" value="2"/>
</dbReference>
<feature type="domain" description="Major facilitator superfamily (MFS) profile" evidence="6">
    <location>
        <begin position="29"/>
        <end position="428"/>
    </location>
</feature>
<organism evidence="7 8">
    <name type="scientific">Alloscardovia omnicolens F0580</name>
    <dbReference type="NCBI Taxonomy" id="1321816"/>
    <lineage>
        <taxon>Bacteria</taxon>
        <taxon>Bacillati</taxon>
        <taxon>Actinomycetota</taxon>
        <taxon>Actinomycetes</taxon>
        <taxon>Bifidobacteriales</taxon>
        <taxon>Bifidobacteriaceae</taxon>
        <taxon>Alloscardovia</taxon>
    </lineage>
</organism>
<dbReference type="PANTHER" id="PTHR23528">
    <property type="match status" value="1"/>
</dbReference>
<dbReference type="InterPro" id="IPR020846">
    <property type="entry name" value="MFS_dom"/>
</dbReference>
<feature type="transmembrane region" description="Helical" evidence="5">
    <location>
        <begin position="405"/>
        <end position="424"/>
    </location>
</feature>
<protein>
    <submittedName>
        <fullName evidence="7">Transporter, major facilitator family protein</fullName>
    </submittedName>
</protein>
<evidence type="ECO:0000256" key="1">
    <source>
        <dbReference type="ARBA" id="ARBA00004651"/>
    </source>
</evidence>
<feature type="transmembrane region" description="Helical" evidence="5">
    <location>
        <begin position="245"/>
        <end position="265"/>
    </location>
</feature>
<dbReference type="GO" id="GO:0005886">
    <property type="term" value="C:plasma membrane"/>
    <property type="evidence" value="ECO:0007669"/>
    <property type="project" value="UniProtKB-SubCell"/>
</dbReference>
<evidence type="ECO:0000313" key="8">
    <source>
        <dbReference type="Proteomes" id="UP000016519"/>
    </source>
</evidence>
<dbReference type="AlphaFoldDB" id="U1RE78"/>
<dbReference type="Proteomes" id="UP000016519">
    <property type="component" value="Unassembled WGS sequence"/>
</dbReference>
<keyword evidence="8" id="KW-1185">Reference proteome</keyword>
<name>U1RE78_9BIFI</name>
<keyword evidence="4 5" id="KW-0472">Membrane</keyword>
<feature type="transmembrane region" description="Helical" evidence="5">
    <location>
        <begin position="340"/>
        <end position="357"/>
    </location>
</feature>
<accession>U1RE78</accession>
<feature type="transmembrane region" description="Helical" evidence="5">
    <location>
        <begin position="315"/>
        <end position="334"/>
    </location>
</feature>
<proteinExistence type="predicted"/>
<feature type="transmembrane region" description="Helical" evidence="5">
    <location>
        <begin position="378"/>
        <end position="399"/>
    </location>
</feature>
<feature type="transmembrane region" description="Helical" evidence="5">
    <location>
        <begin position="30"/>
        <end position="53"/>
    </location>
</feature>
<reference evidence="7 8" key="1">
    <citation type="submission" date="2013-08" db="EMBL/GenBank/DDBJ databases">
        <authorList>
            <person name="Weinstock G."/>
            <person name="Sodergren E."/>
            <person name="Wylie T."/>
            <person name="Fulton L."/>
            <person name="Fulton R."/>
            <person name="Fronick C."/>
            <person name="O'Laughlin M."/>
            <person name="Godfrey J."/>
            <person name="Miner T."/>
            <person name="Herter B."/>
            <person name="Appelbaum E."/>
            <person name="Cordes M."/>
            <person name="Lek S."/>
            <person name="Wollam A."/>
            <person name="Pepin K.H."/>
            <person name="Palsikar V.B."/>
            <person name="Mitreva M."/>
            <person name="Wilson R.K."/>
        </authorList>
    </citation>
    <scope>NUCLEOTIDE SEQUENCE [LARGE SCALE GENOMIC DNA]</scope>
    <source>
        <strain evidence="7 8">F0580</strain>
    </source>
</reference>
<comment type="caution">
    <text evidence="7">The sequence shown here is derived from an EMBL/GenBank/DDBJ whole genome shotgun (WGS) entry which is preliminary data.</text>
</comment>
<feature type="transmembrane region" description="Helical" evidence="5">
    <location>
        <begin position="193"/>
        <end position="212"/>
    </location>
</feature>
<dbReference type="InterPro" id="IPR011701">
    <property type="entry name" value="MFS"/>
</dbReference>
<evidence type="ECO:0000313" key="7">
    <source>
        <dbReference type="EMBL" id="ERH31904.1"/>
    </source>
</evidence>
<evidence type="ECO:0000256" key="5">
    <source>
        <dbReference type="SAM" id="Phobius"/>
    </source>
</evidence>
<dbReference type="SUPFAM" id="SSF103473">
    <property type="entry name" value="MFS general substrate transporter"/>
    <property type="match status" value="1"/>
</dbReference>
<evidence type="ECO:0000256" key="4">
    <source>
        <dbReference type="ARBA" id="ARBA00023136"/>
    </source>
</evidence>
<dbReference type="EMBL" id="AWSI01000009">
    <property type="protein sequence ID" value="ERH31904.1"/>
    <property type="molecule type" value="Genomic_DNA"/>
</dbReference>
<dbReference type="PANTHER" id="PTHR23528:SF1">
    <property type="entry name" value="MAJOR FACILITATOR SUPERFAMILY (MFS) PROFILE DOMAIN-CONTAINING PROTEIN"/>
    <property type="match status" value="1"/>
</dbReference>
<feature type="transmembrane region" description="Helical" evidence="5">
    <location>
        <begin position="164"/>
        <end position="187"/>
    </location>
</feature>
<evidence type="ECO:0000259" key="6">
    <source>
        <dbReference type="PROSITE" id="PS50850"/>
    </source>
</evidence>
<gene>
    <name evidence="7" type="ORF">HMPREF9244_00343</name>
</gene>
<comment type="subcellular location">
    <subcellularLocation>
        <location evidence="1">Cell membrane</location>
        <topology evidence="1">Multi-pass membrane protein</topology>
    </subcellularLocation>
</comment>
<feature type="transmembrane region" description="Helical" evidence="5">
    <location>
        <begin position="73"/>
        <end position="92"/>
    </location>
</feature>
<feature type="transmembrane region" description="Helical" evidence="5">
    <location>
        <begin position="104"/>
        <end position="124"/>
    </location>
</feature>